<evidence type="ECO:0000313" key="3">
    <source>
        <dbReference type="Proteomes" id="UP000821866"/>
    </source>
</evidence>
<sequence>MRELHGIRRPRRANQSAGATLKSEIARAQPSSLKSSERMLLNGQNKLLHSSRSVEEPRRHVFRGQNETEDTNVNEEGSRCNRPRKFTAVSSPPPPVRACPFNDGCRDTEENKTKNTKAAEATSNAQALHPSPSENAWMKSPRQVPGSAIKWRGGASIAGWIVDDLLLRYRLPGRLVDYCPGTRHNPEACRGGEEVAGEVKR</sequence>
<dbReference type="EMBL" id="JABSTU010000003">
    <property type="protein sequence ID" value="KAH8034857.1"/>
    <property type="molecule type" value="Genomic_DNA"/>
</dbReference>
<feature type="region of interest" description="Disordered" evidence="1">
    <location>
        <begin position="1"/>
        <end position="109"/>
    </location>
</feature>
<proteinExistence type="predicted"/>
<protein>
    <submittedName>
        <fullName evidence="2">Uncharacterized protein</fullName>
    </submittedName>
</protein>
<gene>
    <name evidence="2" type="ORF">HPB51_003144</name>
</gene>
<comment type="caution">
    <text evidence="2">The sequence shown here is derived from an EMBL/GenBank/DDBJ whole genome shotgun (WGS) entry which is preliminary data.</text>
</comment>
<dbReference type="Proteomes" id="UP000821866">
    <property type="component" value="Chromosome 11"/>
</dbReference>
<evidence type="ECO:0000256" key="1">
    <source>
        <dbReference type="SAM" id="MobiDB-lite"/>
    </source>
</evidence>
<dbReference type="AlphaFoldDB" id="A0A9J6EK53"/>
<reference evidence="2" key="1">
    <citation type="journal article" date="2020" name="Cell">
        <title>Large-Scale Comparative Analyses of Tick Genomes Elucidate Their Genetic Diversity and Vector Capacities.</title>
        <authorList>
            <consortium name="Tick Genome and Microbiome Consortium (TIGMIC)"/>
            <person name="Jia N."/>
            <person name="Wang J."/>
            <person name="Shi W."/>
            <person name="Du L."/>
            <person name="Sun Y."/>
            <person name="Zhan W."/>
            <person name="Jiang J.F."/>
            <person name="Wang Q."/>
            <person name="Zhang B."/>
            <person name="Ji P."/>
            <person name="Bell-Sakyi L."/>
            <person name="Cui X.M."/>
            <person name="Yuan T.T."/>
            <person name="Jiang B.G."/>
            <person name="Yang W.F."/>
            <person name="Lam T.T."/>
            <person name="Chang Q.C."/>
            <person name="Ding S.J."/>
            <person name="Wang X.J."/>
            <person name="Zhu J.G."/>
            <person name="Ruan X.D."/>
            <person name="Zhao L."/>
            <person name="Wei J.T."/>
            <person name="Ye R.Z."/>
            <person name="Que T.C."/>
            <person name="Du C.H."/>
            <person name="Zhou Y.H."/>
            <person name="Cheng J.X."/>
            <person name="Dai P.F."/>
            <person name="Guo W.B."/>
            <person name="Han X.H."/>
            <person name="Huang E.J."/>
            <person name="Li L.F."/>
            <person name="Wei W."/>
            <person name="Gao Y.C."/>
            <person name="Liu J.Z."/>
            <person name="Shao H.Z."/>
            <person name="Wang X."/>
            <person name="Wang C.C."/>
            <person name="Yang T.C."/>
            <person name="Huo Q.B."/>
            <person name="Li W."/>
            <person name="Chen H.Y."/>
            <person name="Chen S.E."/>
            <person name="Zhou L.G."/>
            <person name="Ni X.B."/>
            <person name="Tian J.H."/>
            <person name="Sheng Y."/>
            <person name="Liu T."/>
            <person name="Pan Y.S."/>
            <person name="Xia L.Y."/>
            <person name="Li J."/>
            <person name="Zhao F."/>
            <person name="Cao W.C."/>
        </authorList>
    </citation>
    <scope>NUCLEOTIDE SEQUENCE</scope>
    <source>
        <strain evidence="2">Rmic-2018</strain>
    </source>
</reference>
<keyword evidence="3" id="KW-1185">Reference proteome</keyword>
<evidence type="ECO:0000313" key="2">
    <source>
        <dbReference type="EMBL" id="KAH8034857.1"/>
    </source>
</evidence>
<name>A0A9J6EK53_RHIMP</name>
<feature type="compositionally biased region" description="Polar residues" evidence="1">
    <location>
        <begin position="42"/>
        <end position="51"/>
    </location>
</feature>
<reference evidence="2" key="2">
    <citation type="submission" date="2021-09" db="EMBL/GenBank/DDBJ databases">
        <authorList>
            <person name="Jia N."/>
            <person name="Wang J."/>
            <person name="Shi W."/>
            <person name="Du L."/>
            <person name="Sun Y."/>
            <person name="Zhan W."/>
            <person name="Jiang J."/>
            <person name="Wang Q."/>
            <person name="Zhang B."/>
            <person name="Ji P."/>
            <person name="Sakyi L.B."/>
            <person name="Cui X."/>
            <person name="Yuan T."/>
            <person name="Jiang B."/>
            <person name="Yang W."/>
            <person name="Lam T.T.-Y."/>
            <person name="Chang Q."/>
            <person name="Ding S."/>
            <person name="Wang X."/>
            <person name="Zhu J."/>
            <person name="Ruan X."/>
            <person name="Zhao L."/>
            <person name="Wei J."/>
            <person name="Que T."/>
            <person name="Du C."/>
            <person name="Cheng J."/>
            <person name="Dai P."/>
            <person name="Han X."/>
            <person name="Huang E."/>
            <person name="Gao Y."/>
            <person name="Liu J."/>
            <person name="Shao H."/>
            <person name="Ye R."/>
            <person name="Li L."/>
            <person name="Wei W."/>
            <person name="Wang X."/>
            <person name="Wang C."/>
            <person name="Huo Q."/>
            <person name="Li W."/>
            <person name="Guo W."/>
            <person name="Chen H."/>
            <person name="Chen S."/>
            <person name="Zhou L."/>
            <person name="Zhou L."/>
            <person name="Ni X."/>
            <person name="Tian J."/>
            <person name="Zhou Y."/>
            <person name="Sheng Y."/>
            <person name="Liu T."/>
            <person name="Pan Y."/>
            <person name="Xia L."/>
            <person name="Li J."/>
            <person name="Zhao F."/>
            <person name="Cao W."/>
        </authorList>
    </citation>
    <scope>NUCLEOTIDE SEQUENCE</scope>
    <source>
        <strain evidence="2">Rmic-2018</strain>
        <tissue evidence="2">Larvae</tissue>
    </source>
</reference>
<accession>A0A9J6EK53</accession>
<organism evidence="2 3">
    <name type="scientific">Rhipicephalus microplus</name>
    <name type="common">Cattle tick</name>
    <name type="synonym">Boophilus microplus</name>
    <dbReference type="NCBI Taxonomy" id="6941"/>
    <lineage>
        <taxon>Eukaryota</taxon>
        <taxon>Metazoa</taxon>
        <taxon>Ecdysozoa</taxon>
        <taxon>Arthropoda</taxon>
        <taxon>Chelicerata</taxon>
        <taxon>Arachnida</taxon>
        <taxon>Acari</taxon>
        <taxon>Parasitiformes</taxon>
        <taxon>Ixodida</taxon>
        <taxon>Ixodoidea</taxon>
        <taxon>Ixodidae</taxon>
        <taxon>Rhipicephalinae</taxon>
        <taxon>Rhipicephalus</taxon>
        <taxon>Boophilus</taxon>
    </lineage>
</organism>